<dbReference type="InterPro" id="IPR051317">
    <property type="entry name" value="Gfo/Idh/MocA_oxidoreduct"/>
</dbReference>
<comment type="caution">
    <text evidence="3">The sequence shown here is derived from an EMBL/GenBank/DDBJ whole genome shotgun (WGS) entry which is preliminary data.</text>
</comment>
<organism evidence="3 4">
    <name type="scientific">Sphingomonas hankookensis</name>
    <dbReference type="NCBI Taxonomy" id="563996"/>
    <lineage>
        <taxon>Bacteria</taxon>
        <taxon>Pseudomonadati</taxon>
        <taxon>Pseudomonadota</taxon>
        <taxon>Alphaproteobacteria</taxon>
        <taxon>Sphingomonadales</taxon>
        <taxon>Sphingomonadaceae</taxon>
        <taxon>Sphingomonas</taxon>
    </lineage>
</organism>
<dbReference type="Gene3D" id="3.40.50.720">
    <property type="entry name" value="NAD(P)-binding Rossmann-like Domain"/>
    <property type="match status" value="1"/>
</dbReference>
<dbReference type="Pfam" id="PF01408">
    <property type="entry name" value="GFO_IDH_MocA"/>
    <property type="match status" value="1"/>
</dbReference>
<dbReference type="Gene3D" id="3.30.360.10">
    <property type="entry name" value="Dihydrodipicolinate Reductase, domain 2"/>
    <property type="match status" value="1"/>
</dbReference>
<dbReference type="SUPFAM" id="SSF51735">
    <property type="entry name" value="NAD(P)-binding Rossmann-fold domains"/>
    <property type="match status" value="1"/>
</dbReference>
<dbReference type="PANTHER" id="PTHR43708:SF3">
    <property type="entry name" value="OXIDOREDUCTASE"/>
    <property type="match status" value="1"/>
</dbReference>
<name>A0ABR5Y839_9SPHN</name>
<protein>
    <submittedName>
        <fullName evidence="3">Oxidoreductase</fullName>
    </submittedName>
</protein>
<proteinExistence type="predicted"/>
<evidence type="ECO:0000259" key="2">
    <source>
        <dbReference type="Pfam" id="PF22725"/>
    </source>
</evidence>
<dbReference type="InterPro" id="IPR000683">
    <property type="entry name" value="Gfo/Idh/MocA-like_OxRdtase_N"/>
</dbReference>
<accession>A0ABR5Y839</accession>
<dbReference type="Pfam" id="PF22725">
    <property type="entry name" value="GFO_IDH_MocA_C3"/>
    <property type="match status" value="1"/>
</dbReference>
<dbReference type="RefSeq" id="WP_066694284.1">
    <property type="nucleotide sequence ID" value="NZ_CP117025.1"/>
</dbReference>
<dbReference type="SUPFAM" id="SSF55347">
    <property type="entry name" value="Glyceraldehyde-3-phosphate dehydrogenase-like, C-terminal domain"/>
    <property type="match status" value="1"/>
</dbReference>
<sequence>MSAKRPLKLGMAGGGEGAFIGAIHRHAAAMDGDWQLVAGAFSSDAGRNARSGDALNLDPARVYGDVHALIAGELALPVGERIDALAIVTPNHLHAPMAIAALNAGIHVFCEKPMAMNGDEARAIAAAAKAGGAKFALAFTYSGYPLVEEARARVARGELGKIRLVQVEYLQGWLSLPIDGEGNKQAEWRTDPAKAGLGGCLGDIGTHAFHLAEHIAGIRVDTLSADLTTHVPGRRLDDDVSALLRFEGGARGTLKATQVAAGEENGLKLRVSGELGTLEWAQMEPNTLTLRWLDRPAEVVRAGGPGLGASTQALLRTPSGHPEGYIEAFANLYRGFAARIRGDDERFVPGLTDGLRTMAFIEAMIANAASDDKWTHVSGEYR</sequence>
<keyword evidence="4" id="KW-1185">Reference proteome</keyword>
<feature type="domain" description="GFO/IDH/MocA-like oxidoreductase" evidence="2">
    <location>
        <begin position="148"/>
        <end position="279"/>
    </location>
</feature>
<evidence type="ECO:0000259" key="1">
    <source>
        <dbReference type="Pfam" id="PF01408"/>
    </source>
</evidence>
<feature type="domain" description="Gfo/Idh/MocA-like oxidoreductase N-terminal" evidence="1">
    <location>
        <begin position="10"/>
        <end position="136"/>
    </location>
</feature>
<dbReference type="Proteomes" id="UP000076609">
    <property type="component" value="Unassembled WGS sequence"/>
</dbReference>
<dbReference type="InterPro" id="IPR036291">
    <property type="entry name" value="NAD(P)-bd_dom_sf"/>
</dbReference>
<reference evidence="4" key="1">
    <citation type="submission" date="2016-01" db="EMBL/GenBank/DDBJ databases">
        <title>Draft genome of Chromobacterium sp. F49.</title>
        <authorList>
            <person name="Hong K.W."/>
        </authorList>
    </citation>
    <scope>NUCLEOTIDE SEQUENCE [LARGE SCALE GENOMIC DNA]</scope>
    <source>
        <strain evidence="4">CN3</strain>
    </source>
</reference>
<gene>
    <name evidence="3" type="ORF">AVT10_08210</name>
</gene>
<dbReference type="EMBL" id="LQQO01000063">
    <property type="protein sequence ID" value="KZE08534.1"/>
    <property type="molecule type" value="Genomic_DNA"/>
</dbReference>
<dbReference type="PANTHER" id="PTHR43708">
    <property type="entry name" value="CONSERVED EXPRESSED OXIDOREDUCTASE (EUROFUNG)"/>
    <property type="match status" value="1"/>
</dbReference>
<evidence type="ECO:0000313" key="4">
    <source>
        <dbReference type="Proteomes" id="UP000076609"/>
    </source>
</evidence>
<dbReference type="InterPro" id="IPR055170">
    <property type="entry name" value="GFO_IDH_MocA-like_dom"/>
</dbReference>
<evidence type="ECO:0000313" key="3">
    <source>
        <dbReference type="EMBL" id="KZE08534.1"/>
    </source>
</evidence>